<feature type="domain" description="RING-CH-type" evidence="5">
    <location>
        <begin position="3"/>
        <end position="81"/>
    </location>
</feature>
<dbReference type="PROSITE" id="PS51292">
    <property type="entry name" value="ZF_RING_CH"/>
    <property type="match status" value="1"/>
</dbReference>
<dbReference type="Proteomes" id="UP001516023">
    <property type="component" value="Unassembled WGS sequence"/>
</dbReference>
<evidence type="ECO:0000256" key="4">
    <source>
        <dbReference type="SAM" id="Coils"/>
    </source>
</evidence>
<protein>
    <recommendedName>
        <fullName evidence="5">RING-CH-type domain-containing protein</fullName>
    </recommendedName>
</protein>
<proteinExistence type="predicted"/>
<reference evidence="6 7" key="1">
    <citation type="journal article" date="2020" name="G3 (Bethesda)">
        <title>Improved Reference Genome for Cyclotella cryptica CCMP332, a Model for Cell Wall Morphogenesis, Salinity Adaptation, and Lipid Production in Diatoms (Bacillariophyta).</title>
        <authorList>
            <person name="Roberts W.R."/>
            <person name="Downey K.M."/>
            <person name="Ruck E.C."/>
            <person name="Traller J.C."/>
            <person name="Alverson A.J."/>
        </authorList>
    </citation>
    <scope>NUCLEOTIDE SEQUENCE [LARGE SCALE GENOMIC DNA]</scope>
    <source>
        <strain evidence="6 7">CCMP332</strain>
    </source>
</reference>
<dbReference type="InterPro" id="IPR013083">
    <property type="entry name" value="Znf_RING/FYVE/PHD"/>
</dbReference>
<name>A0ABD3QU45_9STRA</name>
<keyword evidence="4" id="KW-0175">Coiled coil</keyword>
<comment type="caution">
    <text evidence="6">The sequence shown here is derived from an EMBL/GenBank/DDBJ whole genome shotgun (WGS) entry which is preliminary data.</text>
</comment>
<keyword evidence="1" id="KW-0479">Metal-binding</keyword>
<evidence type="ECO:0000256" key="2">
    <source>
        <dbReference type="ARBA" id="ARBA00022771"/>
    </source>
</evidence>
<dbReference type="SUPFAM" id="SSF57850">
    <property type="entry name" value="RING/U-box"/>
    <property type="match status" value="1"/>
</dbReference>
<evidence type="ECO:0000313" key="7">
    <source>
        <dbReference type="Proteomes" id="UP001516023"/>
    </source>
</evidence>
<evidence type="ECO:0000256" key="3">
    <source>
        <dbReference type="ARBA" id="ARBA00022833"/>
    </source>
</evidence>
<sequence length="301" mass="33962">MDNGLSDAKMCWICHEEGPDEEGKPLMHAGCSCRGSVGYCHSSCLVSFTTVKADETVASEDDLNIEIWMKCRNCGQSWSGDMAGIMKEECHVFLMGEALLVSNGIVEAWGLISAGEFLDAERLLIELHSRACQVGGFEHTRTKQIDILMTICHLELAHQKLEKDIEKKIAEKTEKSKIQTMLNLAWPIEAWALVYEGKFHDARRLVADLHTRACQVGGPEHTRAKQTKALLNSIDQALENHDQAVMNQRSKKEILEIEAKTEMLKRKAKKIKSLIQSFKLDLAKLNYYYGEFTIDFGLWSV</sequence>
<keyword evidence="7" id="KW-1185">Reference proteome</keyword>
<gene>
    <name evidence="6" type="ORF">HJC23_003752</name>
</gene>
<keyword evidence="3" id="KW-0862">Zinc</keyword>
<feature type="coiled-coil region" evidence="4">
    <location>
        <begin position="238"/>
        <end position="267"/>
    </location>
</feature>
<dbReference type="InterPro" id="IPR011016">
    <property type="entry name" value="Znf_RING-CH"/>
</dbReference>
<accession>A0ABD3QU45</accession>
<evidence type="ECO:0000259" key="5">
    <source>
        <dbReference type="PROSITE" id="PS51292"/>
    </source>
</evidence>
<dbReference type="Pfam" id="PF12906">
    <property type="entry name" value="RINGv"/>
    <property type="match status" value="1"/>
</dbReference>
<dbReference type="GO" id="GO:0008270">
    <property type="term" value="F:zinc ion binding"/>
    <property type="evidence" value="ECO:0007669"/>
    <property type="project" value="UniProtKB-KW"/>
</dbReference>
<dbReference type="SMART" id="SM00744">
    <property type="entry name" value="RINGv"/>
    <property type="match status" value="1"/>
</dbReference>
<keyword evidence="2" id="KW-0863">Zinc-finger</keyword>
<organism evidence="6 7">
    <name type="scientific">Cyclotella cryptica</name>
    <dbReference type="NCBI Taxonomy" id="29204"/>
    <lineage>
        <taxon>Eukaryota</taxon>
        <taxon>Sar</taxon>
        <taxon>Stramenopiles</taxon>
        <taxon>Ochrophyta</taxon>
        <taxon>Bacillariophyta</taxon>
        <taxon>Coscinodiscophyceae</taxon>
        <taxon>Thalassiosirophycidae</taxon>
        <taxon>Stephanodiscales</taxon>
        <taxon>Stephanodiscaceae</taxon>
        <taxon>Cyclotella</taxon>
    </lineage>
</organism>
<dbReference type="AlphaFoldDB" id="A0ABD3QU45"/>
<dbReference type="EMBL" id="JABMIG020000012">
    <property type="protein sequence ID" value="KAL3803698.1"/>
    <property type="molecule type" value="Genomic_DNA"/>
</dbReference>
<dbReference type="Gene3D" id="3.30.40.10">
    <property type="entry name" value="Zinc/RING finger domain, C3HC4 (zinc finger)"/>
    <property type="match status" value="1"/>
</dbReference>
<evidence type="ECO:0000256" key="1">
    <source>
        <dbReference type="ARBA" id="ARBA00022723"/>
    </source>
</evidence>
<evidence type="ECO:0000313" key="6">
    <source>
        <dbReference type="EMBL" id="KAL3803698.1"/>
    </source>
</evidence>